<evidence type="ECO:0000256" key="9">
    <source>
        <dbReference type="RuleBase" id="RU000688"/>
    </source>
</evidence>
<comment type="caution">
    <text evidence="13">The sequence shown here is derived from an EMBL/GenBank/DDBJ whole genome shotgun (WGS) entry which is preliminary data.</text>
</comment>
<keyword evidence="7 9" id="KW-0675">Receptor</keyword>
<keyword evidence="6 11" id="KW-0472">Membrane</keyword>
<evidence type="ECO:0000256" key="1">
    <source>
        <dbReference type="ARBA" id="ARBA00004141"/>
    </source>
</evidence>
<evidence type="ECO:0000256" key="8">
    <source>
        <dbReference type="ARBA" id="ARBA00023224"/>
    </source>
</evidence>
<name>A0AAV1Z1K9_9ARAC</name>
<dbReference type="Proteomes" id="UP001497382">
    <property type="component" value="Unassembled WGS sequence"/>
</dbReference>
<dbReference type="EMBL" id="CAXIEN010000017">
    <property type="protein sequence ID" value="CAL1265261.1"/>
    <property type="molecule type" value="Genomic_DNA"/>
</dbReference>
<feature type="region of interest" description="Disordered" evidence="10">
    <location>
        <begin position="255"/>
        <end position="276"/>
    </location>
</feature>
<feature type="transmembrane region" description="Helical" evidence="11">
    <location>
        <begin position="80"/>
        <end position="101"/>
    </location>
</feature>
<reference evidence="13 14" key="1">
    <citation type="submission" date="2024-04" db="EMBL/GenBank/DDBJ databases">
        <authorList>
            <person name="Rising A."/>
            <person name="Reimegard J."/>
            <person name="Sonavane S."/>
            <person name="Akerstrom W."/>
            <person name="Nylinder S."/>
            <person name="Hedman E."/>
            <person name="Kallberg Y."/>
        </authorList>
    </citation>
    <scope>NUCLEOTIDE SEQUENCE [LARGE SCALE GENOMIC DNA]</scope>
</reference>
<feature type="compositionally biased region" description="Polar residues" evidence="10">
    <location>
        <begin position="264"/>
        <end position="273"/>
    </location>
</feature>
<dbReference type="InterPro" id="IPR017452">
    <property type="entry name" value="GPCR_Rhodpsn_7TM"/>
</dbReference>
<keyword evidence="3 9" id="KW-0812">Transmembrane</keyword>
<dbReference type="InterPro" id="IPR000276">
    <property type="entry name" value="GPCR_Rhodpsn"/>
</dbReference>
<comment type="subcellular location">
    <subcellularLocation>
        <location evidence="1">Membrane</location>
        <topology evidence="1">Multi-pass membrane protein</topology>
    </subcellularLocation>
</comment>
<evidence type="ECO:0000313" key="14">
    <source>
        <dbReference type="Proteomes" id="UP001497382"/>
    </source>
</evidence>
<feature type="transmembrane region" description="Helical" evidence="11">
    <location>
        <begin position="121"/>
        <end position="143"/>
    </location>
</feature>
<keyword evidence="5 9" id="KW-0297">G-protein coupled receptor</keyword>
<feature type="transmembrane region" description="Helical" evidence="11">
    <location>
        <begin position="299"/>
        <end position="320"/>
    </location>
</feature>
<evidence type="ECO:0000256" key="3">
    <source>
        <dbReference type="ARBA" id="ARBA00022692"/>
    </source>
</evidence>
<accession>A0AAV1Z1K9</accession>
<evidence type="ECO:0000256" key="11">
    <source>
        <dbReference type="SAM" id="Phobius"/>
    </source>
</evidence>
<evidence type="ECO:0000256" key="4">
    <source>
        <dbReference type="ARBA" id="ARBA00022989"/>
    </source>
</evidence>
<dbReference type="PROSITE" id="PS50262">
    <property type="entry name" value="G_PROTEIN_RECEP_F1_2"/>
    <property type="match status" value="1"/>
</dbReference>
<evidence type="ECO:0000256" key="2">
    <source>
        <dbReference type="ARBA" id="ARBA00010663"/>
    </source>
</evidence>
<evidence type="ECO:0000256" key="5">
    <source>
        <dbReference type="ARBA" id="ARBA00023040"/>
    </source>
</evidence>
<dbReference type="PANTHER" id="PTHR45695">
    <property type="entry name" value="LEUCOKININ RECEPTOR-RELATED"/>
    <property type="match status" value="1"/>
</dbReference>
<dbReference type="GO" id="GO:0005886">
    <property type="term" value="C:plasma membrane"/>
    <property type="evidence" value="ECO:0007669"/>
    <property type="project" value="TreeGrafter"/>
</dbReference>
<feature type="transmembrane region" description="Helical" evidence="11">
    <location>
        <begin position="47"/>
        <end position="68"/>
    </location>
</feature>
<dbReference type="CDD" id="cd15001">
    <property type="entry name" value="7tmA_GPRnna14-like"/>
    <property type="match status" value="1"/>
</dbReference>
<dbReference type="Gene3D" id="1.20.1070.10">
    <property type="entry name" value="Rhodopsin 7-helix transmembrane proteins"/>
    <property type="match status" value="1"/>
</dbReference>
<evidence type="ECO:0000259" key="12">
    <source>
        <dbReference type="PROSITE" id="PS50262"/>
    </source>
</evidence>
<keyword evidence="4 11" id="KW-1133">Transmembrane helix</keyword>
<dbReference type="AlphaFoldDB" id="A0AAV1Z1K9"/>
<sequence length="404" mass="46354">MDYEDMNVSIYGENLSDPNGRNSSGYLDYDREESFSMYFLEELVPVALIYGITLVVGLIGNLLIIYTVISFRRMRTISNVFLASLATADLLVVLICVPVKFGQLFSYSWTLGEFCCKFVHYVQNVSAICSVLTLTSMSVERYYAIMHPVKSRYQCTMSQARRVILIIWFLSFITAIPIIFAQIHMEVGERYRAYWCVRNWFQPWLWRSYEVYMLLLILIAPSVIMGFAYTNICHQLWVVVKDRANMSCGEMPGTEIPLRETHPRNQYSTNSKSPLKPKTKSVLVKLESDNATVKQVIKMLVAVVVLFIVCWAPILINNLLTSFDVLDRLNYGYLKPMRTAFHLMSYFNSCINPCIYGFLSANFRNSFKAALVTCLCGKRQKIRERGLSRTGTTSLSYAKSTFVT</sequence>
<feature type="domain" description="G-protein coupled receptors family 1 profile" evidence="12">
    <location>
        <begin position="60"/>
        <end position="356"/>
    </location>
</feature>
<dbReference type="SUPFAM" id="SSF81321">
    <property type="entry name" value="Family A G protein-coupled receptor-like"/>
    <property type="match status" value="1"/>
</dbReference>
<evidence type="ECO:0000256" key="6">
    <source>
        <dbReference type="ARBA" id="ARBA00023136"/>
    </source>
</evidence>
<gene>
    <name evidence="13" type="ORF">LARSCL_LOCUS2437</name>
</gene>
<dbReference type="GO" id="GO:0004983">
    <property type="term" value="F:neuropeptide Y receptor activity"/>
    <property type="evidence" value="ECO:0007669"/>
    <property type="project" value="InterPro"/>
</dbReference>
<evidence type="ECO:0000313" key="13">
    <source>
        <dbReference type="EMBL" id="CAL1265261.1"/>
    </source>
</evidence>
<comment type="similarity">
    <text evidence="2 9">Belongs to the G-protein coupled receptor 1 family.</text>
</comment>
<dbReference type="PRINTS" id="PR01012">
    <property type="entry name" value="NRPEPTIDEYR"/>
</dbReference>
<feature type="transmembrane region" description="Helical" evidence="11">
    <location>
        <begin position="340"/>
        <end position="359"/>
    </location>
</feature>
<keyword evidence="8 9" id="KW-0807">Transducer</keyword>
<feature type="transmembrane region" description="Helical" evidence="11">
    <location>
        <begin position="163"/>
        <end position="185"/>
    </location>
</feature>
<dbReference type="Pfam" id="PF00001">
    <property type="entry name" value="7tm_1"/>
    <property type="match status" value="1"/>
</dbReference>
<evidence type="ECO:0000256" key="7">
    <source>
        <dbReference type="ARBA" id="ARBA00023170"/>
    </source>
</evidence>
<dbReference type="SMART" id="SM01381">
    <property type="entry name" value="7TM_GPCR_Srsx"/>
    <property type="match status" value="1"/>
</dbReference>
<proteinExistence type="inferred from homology"/>
<dbReference type="InterPro" id="IPR000611">
    <property type="entry name" value="NPY_rcpt"/>
</dbReference>
<keyword evidence="14" id="KW-1185">Reference proteome</keyword>
<evidence type="ECO:0000256" key="10">
    <source>
        <dbReference type="SAM" id="MobiDB-lite"/>
    </source>
</evidence>
<feature type="transmembrane region" description="Helical" evidence="11">
    <location>
        <begin position="211"/>
        <end position="232"/>
    </location>
</feature>
<dbReference type="PRINTS" id="PR00237">
    <property type="entry name" value="GPCRRHODOPSN"/>
</dbReference>
<protein>
    <recommendedName>
        <fullName evidence="12">G-protein coupled receptors family 1 profile domain-containing protein</fullName>
    </recommendedName>
</protein>
<organism evidence="13 14">
    <name type="scientific">Larinioides sclopetarius</name>
    <dbReference type="NCBI Taxonomy" id="280406"/>
    <lineage>
        <taxon>Eukaryota</taxon>
        <taxon>Metazoa</taxon>
        <taxon>Ecdysozoa</taxon>
        <taxon>Arthropoda</taxon>
        <taxon>Chelicerata</taxon>
        <taxon>Arachnida</taxon>
        <taxon>Araneae</taxon>
        <taxon>Araneomorphae</taxon>
        <taxon>Entelegynae</taxon>
        <taxon>Araneoidea</taxon>
        <taxon>Araneidae</taxon>
        <taxon>Larinioides</taxon>
    </lineage>
</organism>
<dbReference type="PROSITE" id="PS00237">
    <property type="entry name" value="G_PROTEIN_RECEP_F1_1"/>
    <property type="match status" value="1"/>
</dbReference>
<dbReference type="PANTHER" id="PTHR45695:SF15">
    <property type="entry name" value="OPSIN RH2"/>
    <property type="match status" value="1"/>
</dbReference>